<dbReference type="Pfam" id="PF13527">
    <property type="entry name" value="Acetyltransf_9"/>
    <property type="match status" value="1"/>
</dbReference>
<dbReference type="Proteomes" id="UP000659344">
    <property type="component" value="Unassembled WGS sequence"/>
</dbReference>
<dbReference type="InterPro" id="IPR000182">
    <property type="entry name" value="GNAT_dom"/>
</dbReference>
<sequence>MDFRRVTGHELGQAAALANKVFCKDGEQYMGSAFPTIFEAGVSHSYGAFNEKGDLVAFMGMVPQLIRSNQAELRVFFIGAVCTDPDYRGRGLASNLLTLCSEHAKDAGASLMFISGDLPLYTNAGSVYYGKSTQFIIDAPVMDKLAAEHNAWNFRDMQPEDIFVVHELLTSQTGTIKWGIPDLQQAISVAPMAKVSKLTQAIRVAEIPGKGIRAVVVLGLPKSATVSEMEPTRFDGTVIEWAGSPEAVATLLSHSFLHFNLSSLQMNLPWQYTQLAASLKSAGAQSTESTNAGTVLVVDKAALITQASLDANVAQDLTYAELCSLLFDPSSEVFVPGYAKVEPLPLPYMYGLHFV</sequence>
<gene>
    <name evidence="2" type="ORF">GCM10008013_24030</name>
</gene>
<dbReference type="CDD" id="cd04301">
    <property type="entry name" value="NAT_SF"/>
    <property type="match status" value="1"/>
</dbReference>
<dbReference type="RefSeq" id="WP_188538972.1">
    <property type="nucleotide sequence ID" value="NZ_BMFT01000001.1"/>
</dbReference>
<proteinExistence type="predicted"/>
<reference evidence="3" key="1">
    <citation type="journal article" date="2019" name="Int. J. Syst. Evol. Microbiol.">
        <title>The Global Catalogue of Microorganisms (GCM) 10K type strain sequencing project: providing services to taxonomists for standard genome sequencing and annotation.</title>
        <authorList>
            <consortium name="The Broad Institute Genomics Platform"/>
            <consortium name="The Broad Institute Genome Sequencing Center for Infectious Disease"/>
            <person name="Wu L."/>
            <person name="Ma J."/>
        </authorList>
    </citation>
    <scope>NUCLEOTIDE SEQUENCE [LARGE SCALE GENOMIC DNA]</scope>
    <source>
        <strain evidence="3">CGMCC 1.12769</strain>
    </source>
</reference>
<dbReference type="InterPro" id="IPR016181">
    <property type="entry name" value="Acyl_CoA_acyltransferase"/>
</dbReference>
<dbReference type="PROSITE" id="PS51186">
    <property type="entry name" value="GNAT"/>
    <property type="match status" value="1"/>
</dbReference>
<dbReference type="EMBL" id="BMFT01000001">
    <property type="protein sequence ID" value="GGH24329.1"/>
    <property type="molecule type" value="Genomic_DNA"/>
</dbReference>
<keyword evidence="3" id="KW-1185">Reference proteome</keyword>
<feature type="domain" description="N-acetyltransferase" evidence="1">
    <location>
        <begin position="1"/>
        <end position="147"/>
    </location>
</feature>
<comment type="caution">
    <text evidence="2">The sequence shown here is derived from an EMBL/GenBank/DDBJ whole genome shotgun (WGS) entry which is preliminary data.</text>
</comment>
<protein>
    <recommendedName>
        <fullName evidence="1">N-acetyltransferase domain-containing protein</fullName>
    </recommendedName>
</protein>
<evidence type="ECO:0000313" key="2">
    <source>
        <dbReference type="EMBL" id="GGH24329.1"/>
    </source>
</evidence>
<name>A0ABQ1YGA4_9BACL</name>
<dbReference type="SUPFAM" id="SSF55729">
    <property type="entry name" value="Acyl-CoA N-acyltransferases (Nat)"/>
    <property type="match status" value="1"/>
</dbReference>
<dbReference type="Gene3D" id="3.40.630.30">
    <property type="match status" value="1"/>
</dbReference>
<evidence type="ECO:0000259" key="1">
    <source>
        <dbReference type="PROSITE" id="PS51186"/>
    </source>
</evidence>
<evidence type="ECO:0000313" key="3">
    <source>
        <dbReference type="Proteomes" id="UP000659344"/>
    </source>
</evidence>
<organism evidence="2 3">
    <name type="scientific">Paenibacillus segetis</name>
    <dbReference type="NCBI Taxonomy" id="1325360"/>
    <lineage>
        <taxon>Bacteria</taxon>
        <taxon>Bacillati</taxon>
        <taxon>Bacillota</taxon>
        <taxon>Bacilli</taxon>
        <taxon>Bacillales</taxon>
        <taxon>Paenibacillaceae</taxon>
        <taxon>Paenibacillus</taxon>
    </lineage>
</organism>
<accession>A0ABQ1YGA4</accession>